<feature type="non-terminal residue" evidence="1">
    <location>
        <position position="362"/>
    </location>
</feature>
<name>A0A382NWT4_9ZZZZ</name>
<evidence type="ECO:0000313" key="1">
    <source>
        <dbReference type="EMBL" id="SVC65516.1"/>
    </source>
</evidence>
<feature type="non-terminal residue" evidence="1">
    <location>
        <position position="1"/>
    </location>
</feature>
<reference evidence="1" key="1">
    <citation type="submission" date="2018-05" db="EMBL/GenBank/DDBJ databases">
        <authorList>
            <person name="Lanie J.A."/>
            <person name="Ng W.-L."/>
            <person name="Kazmierczak K.M."/>
            <person name="Andrzejewski T.M."/>
            <person name="Davidsen T.M."/>
            <person name="Wayne K.J."/>
            <person name="Tettelin H."/>
            <person name="Glass J.I."/>
            <person name="Rusch D."/>
            <person name="Podicherti R."/>
            <person name="Tsui H.-C.T."/>
            <person name="Winkler M.E."/>
        </authorList>
    </citation>
    <scope>NUCLEOTIDE SEQUENCE</scope>
</reference>
<accession>A0A382NWT4</accession>
<organism evidence="1">
    <name type="scientific">marine metagenome</name>
    <dbReference type="NCBI Taxonomy" id="408172"/>
    <lineage>
        <taxon>unclassified sequences</taxon>
        <taxon>metagenomes</taxon>
        <taxon>ecological metagenomes</taxon>
    </lineage>
</organism>
<proteinExistence type="predicted"/>
<protein>
    <submittedName>
        <fullName evidence="1">Uncharacterized protein</fullName>
    </submittedName>
</protein>
<gene>
    <name evidence="1" type="ORF">METZ01_LOCUS318370</name>
</gene>
<sequence>PGGHPLHEAKWNKDPSTGETCLELARMQVDSLQWIGIQPRSRTFQSQIDIKGQPGWEDMSLDFLREKAAEAWRVPLSEVNYFYKEDSLVPLGEGKYDVKLTKDSLYALPDGTFDGRKIFLSFMSKVNWTELDIIPVVELFQSTIPGSGGAVFEFIWGIYDDQSREKQLDVLRYRGLPTYPSNAAYNIFASFFIPKAPEGEKDILRVFMDTKRSHEVTWSPQPNPPWRYFDHTSKLCLTVQNGYLYKATCYDETNPISYVNRSIGGKPSCQREIQVGVSSFTLVDDQDRKEISFHSDWKISPQTDLPAKIPEYPFNWKWFFNGFPPQTDTIKSIYTVPLYPEGGAEIDEPALQPLALDQIIYY</sequence>
<dbReference type="EMBL" id="UINC01103266">
    <property type="protein sequence ID" value="SVC65516.1"/>
    <property type="molecule type" value="Genomic_DNA"/>
</dbReference>
<dbReference type="AlphaFoldDB" id="A0A382NWT4"/>